<dbReference type="RefSeq" id="WP_061804393.1">
    <property type="nucleotide sequence ID" value="NZ_FOXX01000004.1"/>
</dbReference>
<keyword evidence="1" id="KW-0472">Membrane</keyword>
<evidence type="ECO:0000256" key="1">
    <source>
        <dbReference type="SAM" id="Phobius"/>
    </source>
</evidence>
<gene>
    <name evidence="2" type="ORF">SAMN02745910_01890</name>
</gene>
<comment type="caution">
    <text evidence="2">The sequence shown here is derived from an EMBL/GenBank/DDBJ whole genome shotgun (WGS) entry which is preliminary data.</text>
</comment>
<accession>A0A1I5ZBW8</accession>
<feature type="transmembrane region" description="Helical" evidence="1">
    <location>
        <begin position="114"/>
        <end position="135"/>
    </location>
</feature>
<keyword evidence="1" id="KW-0812">Transmembrane</keyword>
<dbReference type="EMBL" id="FOXX01000004">
    <property type="protein sequence ID" value="SFQ53996.1"/>
    <property type="molecule type" value="Genomic_DNA"/>
</dbReference>
<sequence length="145" mass="16778">MVEHIKKQAIGFFFFILYLSISAFLLLIINQTFLFVWYGLVTPFVLIITGVVIILYIPICAKVSRRFQFGIWRFLLFIPFINIVAYLALMLSIASIPLLPKPNFPDDDYGMGFLLLQMTVVYYILFLIGTIQGLCKRKDSKIKHT</sequence>
<keyword evidence="1" id="KW-1133">Transmembrane helix</keyword>
<feature type="transmembrane region" description="Helical" evidence="1">
    <location>
        <begin position="12"/>
        <end position="29"/>
    </location>
</feature>
<feature type="transmembrane region" description="Helical" evidence="1">
    <location>
        <begin position="71"/>
        <end position="94"/>
    </location>
</feature>
<dbReference type="Proteomes" id="UP000182762">
    <property type="component" value="Unassembled WGS sequence"/>
</dbReference>
<evidence type="ECO:0000313" key="2">
    <source>
        <dbReference type="EMBL" id="SFQ53996.1"/>
    </source>
</evidence>
<feature type="transmembrane region" description="Helical" evidence="1">
    <location>
        <begin position="35"/>
        <end position="59"/>
    </location>
</feature>
<evidence type="ECO:0000313" key="3">
    <source>
        <dbReference type="Proteomes" id="UP000182762"/>
    </source>
</evidence>
<reference evidence="2 3" key="1">
    <citation type="submission" date="2016-10" db="EMBL/GenBank/DDBJ databases">
        <authorList>
            <person name="Varghese N."/>
            <person name="Submissions S."/>
        </authorList>
    </citation>
    <scope>NUCLEOTIDE SEQUENCE [LARGE SCALE GENOMIC DNA]</scope>
    <source>
        <strain evidence="2 3">DSM 13796</strain>
    </source>
</reference>
<keyword evidence="3" id="KW-1185">Reference proteome</keyword>
<protein>
    <submittedName>
        <fullName evidence="2">Uncharacterized protein</fullName>
    </submittedName>
</protein>
<organism evidence="2 3">
    <name type="scientific">Priestia endophytica DSM 13796</name>
    <dbReference type="NCBI Taxonomy" id="1121089"/>
    <lineage>
        <taxon>Bacteria</taxon>
        <taxon>Bacillati</taxon>
        <taxon>Bacillota</taxon>
        <taxon>Bacilli</taxon>
        <taxon>Bacillales</taxon>
        <taxon>Bacillaceae</taxon>
        <taxon>Priestia</taxon>
    </lineage>
</organism>
<name>A0A1I5ZBW8_9BACI</name>
<proteinExistence type="predicted"/>
<dbReference type="GeneID" id="93710575"/>